<gene>
    <name evidence="1" type="ORF">JO391_12210</name>
</gene>
<dbReference type="EMBL" id="CP069370">
    <property type="protein sequence ID" value="QYZ68546.1"/>
    <property type="molecule type" value="Genomic_DNA"/>
</dbReference>
<dbReference type="InterPro" id="IPR014955">
    <property type="entry name" value="DUF1826"/>
</dbReference>
<sequence>MIRVVRKPLPRAVWVAASDKAEGLGRIHDPGIAAAIWRRSRDPGLAAWVDSLSPERLPCLRQAMSVTDVAAAVHAACDRLGLAPSPERGLLATDAAALALRFGTIMATPRVQVRLDVIRNNACHRFHCDRVVARLLCSYRGHGTEFGPATGQAEVTQVQTLAAGDAAIFRGTLWPGEECGLLHRSPPIAGTGETRLLMVIDLPEDEDDCDCGLPH</sequence>
<evidence type="ECO:0000313" key="2">
    <source>
        <dbReference type="Proteomes" id="UP000826300"/>
    </source>
</evidence>
<evidence type="ECO:0000313" key="1">
    <source>
        <dbReference type="EMBL" id="QYZ68546.1"/>
    </source>
</evidence>
<protein>
    <submittedName>
        <fullName evidence="1">DUF1826 domain-containing protein</fullName>
    </submittedName>
</protein>
<reference evidence="1" key="1">
    <citation type="submission" date="2021-02" db="EMBL/GenBank/DDBJ databases">
        <title>Rhodobacter shimadae sp. nov., an aerobic anoxygenic phototrophic bacterium isolated from a hot spring.</title>
        <authorList>
            <person name="Muramatsu S."/>
            <person name="Haruta S."/>
            <person name="Hirose S."/>
            <person name="Hanada S."/>
        </authorList>
    </citation>
    <scope>NUCLEOTIDE SEQUENCE</scope>
    <source>
        <strain evidence="1">N10</strain>
    </source>
</reference>
<organism evidence="1 2">
    <name type="scientific">Neotabrizicola shimadae</name>
    <dbReference type="NCBI Taxonomy" id="2807096"/>
    <lineage>
        <taxon>Bacteria</taxon>
        <taxon>Pseudomonadati</taxon>
        <taxon>Pseudomonadota</taxon>
        <taxon>Alphaproteobacteria</taxon>
        <taxon>Rhodobacterales</taxon>
        <taxon>Paracoccaceae</taxon>
        <taxon>Neotabrizicola</taxon>
    </lineage>
</organism>
<dbReference type="Pfam" id="PF08856">
    <property type="entry name" value="DUF1826"/>
    <property type="match status" value="1"/>
</dbReference>
<dbReference type="KEGG" id="nsm:JO391_12210"/>
<dbReference type="RefSeq" id="WP_220660769.1">
    <property type="nucleotide sequence ID" value="NZ_CP069370.1"/>
</dbReference>
<keyword evidence="2" id="KW-1185">Reference proteome</keyword>
<dbReference type="Proteomes" id="UP000826300">
    <property type="component" value="Chromosome"/>
</dbReference>
<proteinExistence type="predicted"/>
<dbReference type="AlphaFoldDB" id="A0A8G1EBW0"/>
<accession>A0A8G1EBW0</accession>
<name>A0A8G1EBW0_9RHOB</name>